<dbReference type="AlphaFoldDB" id="A0AAD5JF11"/>
<accession>A0AAD5JF11</accession>
<dbReference type="Proteomes" id="UP001064489">
    <property type="component" value="Chromosome 13"/>
</dbReference>
<organism evidence="1 2">
    <name type="scientific">Acer negundo</name>
    <name type="common">Box elder</name>
    <dbReference type="NCBI Taxonomy" id="4023"/>
    <lineage>
        <taxon>Eukaryota</taxon>
        <taxon>Viridiplantae</taxon>
        <taxon>Streptophyta</taxon>
        <taxon>Embryophyta</taxon>
        <taxon>Tracheophyta</taxon>
        <taxon>Spermatophyta</taxon>
        <taxon>Magnoliopsida</taxon>
        <taxon>eudicotyledons</taxon>
        <taxon>Gunneridae</taxon>
        <taxon>Pentapetalae</taxon>
        <taxon>rosids</taxon>
        <taxon>malvids</taxon>
        <taxon>Sapindales</taxon>
        <taxon>Sapindaceae</taxon>
        <taxon>Hippocastanoideae</taxon>
        <taxon>Acereae</taxon>
        <taxon>Acer</taxon>
    </lineage>
</organism>
<evidence type="ECO:0000313" key="1">
    <source>
        <dbReference type="EMBL" id="KAI9197603.1"/>
    </source>
</evidence>
<keyword evidence="2" id="KW-1185">Reference proteome</keyword>
<gene>
    <name evidence="1" type="ORF">LWI28_001393</name>
</gene>
<comment type="caution">
    <text evidence="1">The sequence shown here is derived from an EMBL/GenBank/DDBJ whole genome shotgun (WGS) entry which is preliminary data.</text>
</comment>
<reference evidence="1 2" key="1">
    <citation type="journal article" date="2022" name="Plant J.">
        <title>Strategies of tolerance reflected in two North American maple genomes.</title>
        <authorList>
            <person name="McEvoy S.L."/>
            <person name="Sezen U.U."/>
            <person name="Trouern-Trend A."/>
            <person name="McMahon S.M."/>
            <person name="Schaberg P.G."/>
            <person name="Yang J."/>
            <person name="Wegrzyn J.L."/>
            <person name="Swenson N.G."/>
        </authorList>
    </citation>
    <scope>NUCLEOTIDE SEQUENCE [LARGE SCALE GENOMIC DNA]</scope>
    <source>
        <strain evidence="1">91603</strain>
    </source>
</reference>
<dbReference type="EMBL" id="JAJSOW010000002">
    <property type="protein sequence ID" value="KAI9197603.1"/>
    <property type="molecule type" value="Genomic_DNA"/>
</dbReference>
<name>A0AAD5JF11_ACENE</name>
<dbReference type="PANTHER" id="PTHR35476:SF3">
    <property type="entry name" value="SMALL RIBOSOMAL SUBUNIT PROTEIN MS75"/>
    <property type="match status" value="1"/>
</dbReference>
<proteinExistence type="predicted"/>
<protein>
    <submittedName>
        <fullName evidence="1">Uncharacterized protein</fullName>
    </submittedName>
</protein>
<dbReference type="PANTHER" id="PTHR35476">
    <property type="entry name" value="MUCIN-LIKE PROTEIN"/>
    <property type="match status" value="1"/>
</dbReference>
<dbReference type="InterPro" id="IPR052851">
    <property type="entry name" value="GCD1_mitochondrial"/>
</dbReference>
<sequence>MVSLCHLVSRLSLVARTGATTARILKGNTVPALLNRGVEANQVIETRAFTIKSYFDGGDDCGGAGAGNKENHASSIHDVSTLCPSDYELLNEDLDAIIDWSRTYKDGNSFRGGRHGKMIMLKVDSKILEVPSGILPSSIKESDKEQMYKLHMEDQEVYTPEKLAKDYNTAAETVDEILSLRDALTNRYLEATERAEMYRLYKEKPEIYTIERLAKNFKISRGLAHSALFTEHVREYILQPKCSTSDGQEIPRLPFTHQMKDDWARWSANSNAYQEDVEVFYLSEAIICEAFRIKIFYFRWPRNSWATLYSIDERYLGQMEC</sequence>
<evidence type="ECO:0000313" key="2">
    <source>
        <dbReference type="Proteomes" id="UP001064489"/>
    </source>
</evidence>